<name>A0ABS7ALW9_9CLOT</name>
<keyword evidence="3" id="KW-0808">Transferase</keyword>
<dbReference type="Pfam" id="PF00069">
    <property type="entry name" value="Pkinase"/>
    <property type="match status" value="1"/>
</dbReference>
<feature type="binding site" evidence="1">
    <location>
        <position position="42"/>
    </location>
    <ligand>
        <name>ATP</name>
        <dbReference type="ChEBI" id="CHEBI:30616"/>
    </ligand>
</feature>
<feature type="domain" description="Protein kinase" evidence="2">
    <location>
        <begin position="14"/>
        <end position="237"/>
    </location>
</feature>
<evidence type="ECO:0000313" key="3">
    <source>
        <dbReference type="EMBL" id="MBW6409655.1"/>
    </source>
</evidence>
<dbReference type="InterPro" id="IPR017441">
    <property type="entry name" value="Protein_kinase_ATP_BS"/>
</dbReference>
<comment type="caution">
    <text evidence="3">The sequence shown here is derived from an EMBL/GenBank/DDBJ whole genome shotgun (WGS) entry which is preliminary data.</text>
</comment>
<dbReference type="InterPro" id="IPR020635">
    <property type="entry name" value="Tyr_kinase_cat_dom"/>
</dbReference>
<keyword evidence="1" id="KW-0547">Nucleotide-binding</keyword>
<proteinExistence type="predicted"/>
<dbReference type="PROSITE" id="PS00107">
    <property type="entry name" value="PROTEIN_KINASE_ATP"/>
    <property type="match status" value="1"/>
</dbReference>
<evidence type="ECO:0000259" key="2">
    <source>
        <dbReference type="PROSITE" id="PS50011"/>
    </source>
</evidence>
<accession>A0ABS7ALW9</accession>
<dbReference type="PROSITE" id="PS50011">
    <property type="entry name" value="PROTEIN_KINASE_DOM"/>
    <property type="match status" value="1"/>
</dbReference>
<dbReference type="GO" id="GO:0016301">
    <property type="term" value="F:kinase activity"/>
    <property type="evidence" value="ECO:0007669"/>
    <property type="project" value="UniProtKB-KW"/>
</dbReference>
<dbReference type="EMBL" id="JAHXPT010000003">
    <property type="protein sequence ID" value="MBW6409655.1"/>
    <property type="molecule type" value="Genomic_DNA"/>
</dbReference>
<keyword evidence="3" id="KW-0418">Kinase</keyword>
<sequence>MDKYYKKEEVVNGYSIIRIIGQGRYGIVYLATNYKNEKCVIKQLKQDMLKKTREKLFYEKKILQSLNSPNFPKFICEFKDEYREGYILEYIQGRVFEDLLFKDRYNFTKGDIYKVASQLLELVELLQNNNVVHRDIRLPNVILKENNELALIDFGLSRFIDNERYVKEMDYWYIADFLIHLYYSSYKPTNEEEKPWFEELDLNEEEKIFLKRLMGIEDNYHNIEEIKEQLEKIKNIK</sequence>
<dbReference type="SMART" id="SM00219">
    <property type="entry name" value="TyrKc"/>
    <property type="match status" value="1"/>
</dbReference>
<dbReference type="SUPFAM" id="SSF56112">
    <property type="entry name" value="Protein kinase-like (PK-like)"/>
    <property type="match status" value="1"/>
</dbReference>
<keyword evidence="1" id="KW-0067">ATP-binding</keyword>
<dbReference type="PANTHER" id="PTHR24347">
    <property type="entry name" value="SERINE/THREONINE-PROTEIN KINASE"/>
    <property type="match status" value="1"/>
</dbReference>
<dbReference type="InterPro" id="IPR011009">
    <property type="entry name" value="Kinase-like_dom_sf"/>
</dbReference>
<reference evidence="3 4" key="1">
    <citation type="submission" date="2021-07" db="EMBL/GenBank/DDBJ databases">
        <title>Clostridium weizhouense sp. nov., an anaerobic bacterium isolated from activated sludge of Petroleum wastewater.</title>
        <authorList>
            <person name="Li Q."/>
        </authorList>
    </citation>
    <scope>NUCLEOTIDE SEQUENCE [LARGE SCALE GENOMIC DNA]</scope>
    <source>
        <strain evidence="3 4">YB-6</strain>
    </source>
</reference>
<dbReference type="Proteomes" id="UP001519921">
    <property type="component" value="Unassembled WGS sequence"/>
</dbReference>
<dbReference type="RefSeq" id="WP_219778702.1">
    <property type="nucleotide sequence ID" value="NZ_JAHXPT010000003.1"/>
</dbReference>
<dbReference type="CDD" id="cd00180">
    <property type="entry name" value="PKc"/>
    <property type="match status" value="1"/>
</dbReference>
<organism evidence="3 4">
    <name type="scientific">Clostridium weizhouense</name>
    <dbReference type="NCBI Taxonomy" id="2859781"/>
    <lineage>
        <taxon>Bacteria</taxon>
        <taxon>Bacillati</taxon>
        <taxon>Bacillota</taxon>
        <taxon>Clostridia</taxon>
        <taxon>Eubacteriales</taxon>
        <taxon>Clostridiaceae</taxon>
        <taxon>Clostridium</taxon>
    </lineage>
</organism>
<dbReference type="InterPro" id="IPR000719">
    <property type="entry name" value="Prot_kinase_dom"/>
</dbReference>
<keyword evidence="4" id="KW-1185">Reference proteome</keyword>
<evidence type="ECO:0000256" key="1">
    <source>
        <dbReference type="PROSITE-ProRule" id="PRU10141"/>
    </source>
</evidence>
<evidence type="ECO:0000313" key="4">
    <source>
        <dbReference type="Proteomes" id="UP001519921"/>
    </source>
</evidence>
<gene>
    <name evidence="3" type="ORF">KYD98_06085</name>
</gene>
<dbReference type="Gene3D" id="1.10.510.10">
    <property type="entry name" value="Transferase(Phosphotransferase) domain 1"/>
    <property type="match status" value="1"/>
</dbReference>
<protein>
    <submittedName>
        <fullName evidence="3">Protein kinase</fullName>
    </submittedName>
</protein>